<dbReference type="Proteomes" id="UP000230392">
    <property type="component" value="Unassembled WGS sequence"/>
</dbReference>
<evidence type="ECO:0000313" key="2">
    <source>
        <dbReference type="Proteomes" id="UP000230392"/>
    </source>
</evidence>
<sequence>MKRGLIQVYTGDGKGKTTAAVGLAVRAVGQGFKVCYLSFYKEPDKWGYGEHRVLKNLGVATFGFAGKHPHFYKNVSKDEVRRECLKAVEFIRKIYQEKKYDILILDEVLISLRDGFLKEKEVMDMLDLKPEGLELVLTGRGATKRIMERAHLVSQIKKVKHPHDSGIQARKGIDY</sequence>
<proteinExistence type="predicted"/>
<dbReference type="Pfam" id="PF02572">
    <property type="entry name" value="CobA_CobO_BtuR"/>
    <property type="match status" value="1"/>
</dbReference>
<evidence type="ECO:0008006" key="3">
    <source>
        <dbReference type="Google" id="ProtNLM"/>
    </source>
</evidence>
<protein>
    <recommendedName>
        <fullName evidence="3">Cob(I)yrinic acid a,c-diamide adenosyltransferase</fullName>
    </recommendedName>
</protein>
<evidence type="ECO:0000313" key="1">
    <source>
        <dbReference type="EMBL" id="PIP16034.1"/>
    </source>
</evidence>
<dbReference type="PIRSF" id="PIRSF015617">
    <property type="entry name" value="Adensltrnsf_CobA"/>
    <property type="match status" value="1"/>
</dbReference>
<dbReference type="GO" id="GO:0008817">
    <property type="term" value="F:corrinoid adenosyltransferase activity"/>
    <property type="evidence" value="ECO:0007669"/>
    <property type="project" value="InterPro"/>
</dbReference>
<gene>
    <name evidence="1" type="ORF">COX46_04500</name>
</gene>
<dbReference type="PANTHER" id="PTHR46638:SF1">
    <property type="entry name" value="CORRINOID ADENOSYLTRANSFERASE"/>
    <property type="match status" value="1"/>
</dbReference>
<dbReference type="Gene3D" id="3.40.50.300">
    <property type="entry name" value="P-loop containing nucleotide triphosphate hydrolases"/>
    <property type="match status" value="1"/>
</dbReference>
<organism evidence="1 2">
    <name type="scientific">bacterium (Candidatus Ratteibacteria) CG23_combo_of_CG06-09_8_20_14_all_48_7</name>
    <dbReference type="NCBI Taxonomy" id="2014292"/>
    <lineage>
        <taxon>Bacteria</taxon>
        <taxon>Candidatus Ratteibacteria</taxon>
    </lineage>
</organism>
<dbReference type="AlphaFoldDB" id="A0A2G9Y9Y9"/>
<reference evidence="1 2" key="1">
    <citation type="submission" date="2017-09" db="EMBL/GenBank/DDBJ databases">
        <title>Depth-based differentiation of microbial function through sediment-hosted aquifers and enrichment of novel symbionts in the deep terrestrial subsurface.</title>
        <authorList>
            <person name="Probst A.J."/>
            <person name="Ladd B."/>
            <person name="Jarett J.K."/>
            <person name="Geller-Mcgrath D.E."/>
            <person name="Sieber C.M."/>
            <person name="Emerson J.B."/>
            <person name="Anantharaman K."/>
            <person name="Thomas B.C."/>
            <person name="Malmstrom R."/>
            <person name="Stieglmeier M."/>
            <person name="Klingl A."/>
            <person name="Woyke T."/>
            <person name="Ryan C.M."/>
            <person name="Banfield J.F."/>
        </authorList>
    </citation>
    <scope>NUCLEOTIDE SEQUENCE [LARGE SCALE GENOMIC DNA]</scope>
    <source>
        <strain evidence="1">CG23_combo_of_CG06-09_8_20_14_all_48_7</strain>
    </source>
</reference>
<accession>A0A2G9Y9Y9</accession>
<dbReference type="GO" id="GO:0005524">
    <property type="term" value="F:ATP binding"/>
    <property type="evidence" value="ECO:0007669"/>
    <property type="project" value="InterPro"/>
</dbReference>
<dbReference type="EMBL" id="PCRF01000221">
    <property type="protein sequence ID" value="PIP16034.1"/>
    <property type="molecule type" value="Genomic_DNA"/>
</dbReference>
<dbReference type="PANTHER" id="PTHR46638">
    <property type="entry name" value="CORRINOID ADENOSYLTRANSFERASE"/>
    <property type="match status" value="1"/>
</dbReference>
<dbReference type="SUPFAM" id="SSF52540">
    <property type="entry name" value="P-loop containing nucleoside triphosphate hydrolases"/>
    <property type="match status" value="1"/>
</dbReference>
<dbReference type="InterPro" id="IPR027417">
    <property type="entry name" value="P-loop_NTPase"/>
</dbReference>
<name>A0A2G9Y9Y9_9BACT</name>
<comment type="caution">
    <text evidence="1">The sequence shown here is derived from an EMBL/GenBank/DDBJ whole genome shotgun (WGS) entry which is preliminary data.</text>
</comment>
<dbReference type="GO" id="GO:0009236">
    <property type="term" value="P:cobalamin biosynthetic process"/>
    <property type="evidence" value="ECO:0007669"/>
    <property type="project" value="InterPro"/>
</dbReference>
<dbReference type="InterPro" id="IPR003724">
    <property type="entry name" value="CblAdoTrfase_CobA"/>
</dbReference>